<dbReference type="Gene3D" id="3.30.930.10">
    <property type="entry name" value="Bira Bifunctional Protein, Domain 2"/>
    <property type="match status" value="1"/>
</dbReference>
<dbReference type="InterPro" id="IPR045864">
    <property type="entry name" value="aa-tRNA-synth_II/BPL/LPL"/>
</dbReference>
<evidence type="ECO:0000259" key="1">
    <source>
        <dbReference type="PROSITE" id="PS51733"/>
    </source>
</evidence>
<dbReference type="UniPathway" id="UPA00537">
    <property type="reaction ID" value="UER00595"/>
</dbReference>
<feature type="domain" description="BPL/LPL catalytic" evidence="1">
    <location>
        <begin position="28"/>
        <end position="218"/>
    </location>
</feature>
<dbReference type="PROSITE" id="PS51733">
    <property type="entry name" value="BPL_LPL_CATALYTIC"/>
    <property type="match status" value="1"/>
</dbReference>
<dbReference type="KEGG" id="amuc:Pan181_06890"/>
<evidence type="ECO:0000313" key="2">
    <source>
        <dbReference type="EMBL" id="QDU54507.1"/>
    </source>
</evidence>
<dbReference type="InterPro" id="IPR004143">
    <property type="entry name" value="BPL_LPL_catalytic"/>
</dbReference>
<dbReference type="GO" id="GO:0016979">
    <property type="term" value="F:lipoate-protein ligase activity"/>
    <property type="evidence" value="ECO:0007669"/>
    <property type="project" value="UniProtKB-EC"/>
</dbReference>
<dbReference type="InterPro" id="IPR050664">
    <property type="entry name" value="Octanoyltrans_LipM/LipL"/>
</dbReference>
<dbReference type="OrthoDB" id="9788148at2"/>
<dbReference type="RefSeq" id="WP_145245477.1">
    <property type="nucleotide sequence ID" value="NZ_CP036278.1"/>
</dbReference>
<dbReference type="Pfam" id="PF21948">
    <property type="entry name" value="LplA-B_cat"/>
    <property type="match status" value="1"/>
</dbReference>
<reference evidence="2 3" key="1">
    <citation type="submission" date="2019-02" db="EMBL/GenBank/DDBJ databases">
        <title>Deep-cultivation of Planctomycetes and their phenomic and genomic characterization uncovers novel biology.</title>
        <authorList>
            <person name="Wiegand S."/>
            <person name="Jogler M."/>
            <person name="Boedeker C."/>
            <person name="Pinto D."/>
            <person name="Vollmers J."/>
            <person name="Rivas-Marin E."/>
            <person name="Kohn T."/>
            <person name="Peeters S.H."/>
            <person name="Heuer A."/>
            <person name="Rast P."/>
            <person name="Oberbeckmann S."/>
            <person name="Bunk B."/>
            <person name="Jeske O."/>
            <person name="Meyerdierks A."/>
            <person name="Storesund J.E."/>
            <person name="Kallscheuer N."/>
            <person name="Luecker S."/>
            <person name="Lage O.M."/>
            <person name="Pohl T."/>
            <person name="Merkel B.J."/>
            <person name="Hornburger P."/>
            <person name="Mueller R.-W."/>
            <person name="Bruemmer F."/>
            <person name="Labrenz M."/>
            <person name="Spormann A.M."/>
            <person name="Op den Camp H."/>
            <person name="Overmann J."/>
            <person name="Amann R."/>
            <person name="Jetten M.S.M."/>
            <person name="Mascher T."/>
            <person name="Medema M.H."/>
            <person name="Devos D.P."/>
            <person name="Kaster A.-K."/>
            <person name="Ovreas L."/>
            <person name="Rohde M."/>
            <person name="Galperin M.Y."/>
            <person name="Jogler C."/>
        </authorList>
    </citation>
    <scope>NUCLEOTIDE SEQUENCE [LARGE SCALE GENOMIC DNA]</scope>
    <source>
        <strain evidence="2 3">Pan181</strain>
    </source>
</reference>
<organism evidence="2 3">
    <name type="scientific">Aeoliella mucimassa</name>
    <dbReference type="NCBI Taxonomy" id="2527972"/>
    <lineage>
        <taxon>Bacteria</taxon>
        <taxon>Pseudomonadati</taxon>
        <taxon>Planctomycetota</taxon>
        <taxon>Planctomycetia</taxon>
        <taxon>Pirellulales</taxon>
        <taxon>Lacipirellulaceae</taxon>
        <taxon>Aeoliella</taxon>
    </lineage>
</organism>
<gene>
    <name evidence="2" type="primary">lplA</name>
    <name evidence="2" type="ORF">Pan181_06890</name>
</gene>
<evidence type="ECO:0000313" key="3">
    <source>
        <dbReference type="Proteomes" id="UP000315750"/>
    </source>
</evidence>
<dbReference type="SUPFAM" id="SSF55681">
    <property type="entry name" value="Class II aaRS and biotin synthetases"/>
    <property type="match status" value="1"/>
</dbReference>
<sequence length="241" mass="26951">MHLLNLTLDQPAANLALDEALLHLCEQGESAGVLRFWETAEPMVVVGRASRIVEEVHQQECQHRLVPVLRRISGGLSIVTGPGCLMYTVVEPVAPHQTDIDGLHQRVLDKMVHAIRGLGLPIERAGTSDLTIVGGDGHRRKVSGNSLRLGRGAYLYHGTLLYDFDLPLIPTLLKQPPRAPEYRDGRSHDDFIANLPTTADQLRQAIAQEWDASEQFSSWPRDKMEALLATKYKLDEWNRSR</sequence>
<proteinExistence type="predicted"/>
<keyword evidence="2" id="KW-0436">Ligase</keyword>
<protein>
    <submittedName>
        <fullName evidence="2">Putative lipoate-protein ligase A</fullName>
        <ecNumber evidence="2">6.3.1.20</ecNumber>
    </submittedName>
</protein>
<dbReference type="Proteomes" id="UP000315750">
    <property type="component" value="Chromosome"/>
</dbReference>
<dbReference type="PANTHER" id="PTHR43679">
    <property type="entry name" value="OCTANOYLTRANSFERASE LIPM-RELATED"/>
    <property type="match status" value="1"/>
</dbReference>
<dbReference type="EMBL" id="CP036278">
    <property type="protein sequence ID" value="QDU54507.1"/>
    <property type="molecule type" value="Genomic_DNA"/>
</dbReference>
<accession>A0A518AIF4</accession>
<keyword evidence="3" id="KW-1185">Reference proteome</keyword>
<dbReference type="AlphaFoldDB" id="A0A518AIF4"/>
<dbReference type="PANTHER" id="PTHR43679:SF2">
    <property type="entry name" value="OCTANOYL-[GCVH]:PROTEIN N-OCTANOYLTRANSFERASE"/>
    <property type="match status" value="1"/>
</dbReference>
<name>A0A518AIF4_9BACT</name>
<dbReference type="EC" id="6.3.1.20" evidence="2"/>